<feature type="binding site" evidence="7 9">
    <location>
        <position position="323"/>
    </location>
    <ligand>
        <name>substrate</name>
    </ligand>
</feature>
<evidence type="ECO:0000256" key="7">
    <source>
        <dbReference type="HAMAP-Rule" id="MF_01201"/>
    </source>
</evidence>
<dbReference type="InterPro" id="IPR000821">
    <property type="entry name" value="Ala_racemase"/>
</dbReference>
<keyword evidence="6 7" id="KW-0413">Isomerase</keyword>
<dbReference type="Pfam" id="PF00842">
    <property type="entry name" value="Ala_racemase_C"/>
    <property type="match status" value="1"/>
</dbReference>
<accession>F7VET8</accession>
<dbReference type="EC" id="5.1.1.1" evidence="4 7"/>
<dbReference type="SUPFAM" id="SSF50621">
    <property type="entry name" value="Alanine racemase C-terminal domain-like"/>
    <property type="match status" value="1"/>
</dbReference>
<feature type="modified residue" description="N6-(pyridoxal phosphate)lysine" evidence="7 8">
    <location>
        <position position="54"/>
    </location>
</feature>
<dbReference type="SUPFAM" id="SSF51419">
    <property type="entry name" value="PLP-binding barrel"/>
    <property type="match status" value="1"/>
</dbReference>
<dbReference type="AlphaFoldDB" id="F7VET8"/>
<dbReference type="PROSITE" id="PS00395">
    <property type="entry name" value="ALANINE_RACEMASE"/>
    <property type="match status" value="1"/>
</dbReference>
<proteinExistence type="inferred from homology"/>
<keyword evidence="5 7" id="KW-0663">Pyridoxal phosphate</keyword>
<dbReference type="InterPro" id="IPR011079">
    <property type="entry name" value="Ala_racemase_C"/>
</dbReference>
<comment type="catalytic activity">
    <reaction evidence="1 7">
        <text>L-alanine = D-alanine</text>
        <dbReference type="Rhea" id="RHEA:20249"/>
        <dbReference type="ChEBI" id="CHEBI:57416"/>
        <dbReference type="ChEBI" id="CHEBI:57972"/>
        <dbReference type="EC" id="5.1.1.1"/>
    </reaction>
</comment>
<dbReference type="GO" id="GO:0005829">
    <property type="term" value="C:cytosol"/>
    <property type="evidence" value="ECO:0007669"/>
    <property type="project" value="TreeGrafter"/>
</dbReference>
<dbReference type="GO" id="GO:0030170">
    <property type="term" value="F:pyridoxal phosphate binding"/>
    <property type="evidence" value="ECO:0007669"/>
    <property type="project" value="UniProtKB-UniRule"/>
</dbReference>
<dbReference type="InterPro" id="IPR009006">
    <property type="entry name" value="Ala_racemase/Decarboxylase_C"/>
</dbReference>
<evidence type="ECO:0000256" key="2">
    <source>
        <dbReference type="ARBA" id="ARBA00001933"/>
    </source>
</evidence>
<dbReference type="Gene3D" id="3.20.20.10">
    <property type="entry name" value="Alanine racemase"/>
    <property type="match status" value="1"/>
</dbReference>
<evidence type="ECO:0000256" key="4">
    <source>
        <dbReference type="ARBA" id="ARBA00013089"/>
    </source>
</evidence>
<feature type="active site" description="Proton acceptor; specific for L-alanine" evidence="7">
    <location>
        <position position="275"/>
    </location>
</feature>
<evidence type="ECO:0000256" key="8">
    <source>
        <dbReference type="PIRSR" id="PIRSR600821-50"/>
    </source>
</evidence>
<comment type="cofactor">
    <cofactor evidence="2 7 8">
        <name>pyridoxal 5'-phosphate</name>
        <dbReference type="ChEBI" id="CHEBI:597326"/>
    </cofactor>
</comment>
<dbReference type="SMART" id="SM01005">
    <property type="entry name" value="Ala_racemase_C"/>
    <property type="match status" value="1"/>
</dbReference>
<dbReference type="HAMAP" id="MF_01201">
    <property type="entry name" value="Ala_racemase"/>
    <property type="match status" value="1"/>
</dbReference>
<sequence length="383" mass="40375">MWSSGTMSSCSLPRADWAATRAGAVLTVDLGAIVDNYRQLVQRTAGAVCAAVVKADAYGLGAAHVAPVLQKAGAKEFFVAHVDEGLALRPSLSPHARITVLHGARPDALAECVESGLRPVLNSMEQIAQLRALADRKGKALDAVLQLDTGMSRFGLSASDVQQLFENPALLKGISLSLIMSHLACADTPENPVNAQQLERLKQYAAQLPPAPLSLAASSGIFLGAAYHQDLVRPGAALYGVAPNASGPNPLKQVVRLQARVLQTRTLSKGDRVGYGLTWQAEGPCRVATLATGYADGFARQGASTGCAWFKGQKLPILGRISMDSMTVDVSAIPEAELAADALVDLLNAQYGVDDVAAAEGTIGYEVLTSLGRRYHRVYQNHA</sequence>
<comment type="caution">
    <text evidence="11">The sequence shown here is derived from an EMBL/GenBank/DDBJ whole genome shotgun (WGS) entry which is preliminary data.</text>
</comment>
<dbReference type="Proteomes" id="UP000004319">
    <property type="component" value="Unassembled WGS sequence"/>
</dbReference>
<comment type="function">
    <text evidence="7">Catalyzes the interconversion of L-alanine and D-alanine. May also act on other amino acids.</text>
</comment>
<evidence type="ECO:0000313" key="11">
    <source>
        <dbReference type="EMBL" id="GAA08883.1"/>
    </source>
</evidence>
<dbReference type="GO" id="GO:0030632">
    <property type="term" value="P:D-alanine biosynthetic process"/>
    <property type="evidence" value="ECO:0007669"/>
    <property type="project" value="UniProtKB-UniRule"/>
</dbReference>
<dbReference type="GO" id="GO:0008784">
    <property type="term" value="F:alanine racemase activity"/>
    <property type="evidence" value="ECO:0007669"/>
    <property type="project" value="UniProtKB-UniRule"/>
</dbReference>
<dbReference type="PANTHER" id="PTHR30511">
    <property type="entry name" value="ALANINE RACEMASE"/>
    <property type="match status" value="1"/>
</dbReference>
<comment type="pathway">
    <text evidence="7">Amino-acid biosynthesis; D-alanine biosynthesis; D-alanine from L-alanine: step 1/1.</text>
</comment>
<comment type="similarity">
    <text evidence="3 7">Belongs to the alanine racemase family.</text>
</comment>
<feature type="domain" description="Alanine racemase C-terminal" evidence="10">
    <location>
        <begin position="254"/>
        <end position="380"/>
    </location>
</feature>
<evidence type="ECO:0000259" key="10">
    <source>
        <dbReference type="SMART" id="SM01005"/>
    </source>
</evidence>
<gene>
    <name evidence="11" type="ORF">ATPR_1887</name>
</gene>
<dbReference type="InterPro" id="IPR001608">
    <property type="entry name" value="Ala_racemase_N"/>
</dbReference>
<name>F7VET8_9PROT</name>
<dbReference type="PANTHER" id="PTHR30511:SF0">
    <property type="entry name" value="ALANINE RACEMASE, CATABOLIC-RELATED"/>
    <property type="match status" value="1"/>
</dbReference>
<feature type="binding site" evidence="7 9">
    <location>
        <position position="153"/>
    </location>
    <ligand>
        <name>substrate</name>
    </ligand>
</feature>
<dbReference type="InterPro" id="IPR029066">
    <property type="entry name" value="PLP-binding_barrel"/>
</dbReference>
<dbReference type="Pfam" id="PF01168">
    <property type="entry name" value="Ala_racemase_N"/>
    <property type="match status" value="1"/>
</dbReference>
<dbReference type="Gene3D" id="2.40.37.10">
    <property type="entry name" value="Lyase, Ornithine Decarboxylase, Chain A, domain 1"/>
    <property type="match status" value="1"/>
</dbReference>
<dbReference type="UniPathway" id="UPA00042">
    <property type="reaction ID" value="UER00497"/>
</dbReference>
<evidence type="ECO:0000313" key="12">
    <source>
        <dbReference type="Proteomes" id="UP000004319"/>
    </source>
</evidence>
<evidence type="ECO:0000256" key="1">
    <source>
        <dbReference type="ARBA" id="ARBA00000316"/>
    </source>
</evidence>
<evidence type="ECO:0000256" key="6">
    <source>
        <dbReference type="ARBA" id="ARBA00023235"/>
    </source>
</evidence>
<dbReference type="PRINTS" id="PR00992">
    <property type="entry name" value="ALARACEMASE"/>
</dbReference>
<evidence type="ECO:0000256" key="3">
    <source>
        <dbReference type="ARBA" id="ARBA00007880"/>
    </source>
</evidence>
<dbReference type="InterPro" id="IPR020622">
    <property type="entry name" value="Ala_racemase_pyridoxalP-BS"/>
</dbReference>
<dbReference type="CDD" id="cd00430">
    <property type="entry name" value="PLPDE_III_AR"/>
    <property type="match status" value="1"/>
</dbReference>
<dbReference type="EMBL" id="BABS01000054">
    <property type="protein sequence ID" value="GAA08883.1"/>
    <property type="molecule type" value="Genomic_DNA"/>
</dbReference>
<dbReference type="NCBIfam" id="TIGR00492">
    <property type="entry name" value="alr"/>
    <property type="match status" value="1"/>
</dbReference>
<feature type="active site" description="Proton acceptor; specific for D-alanine" evidence="7">
    <location>
        <position position="54"/>
    </location>
</feature>
<organism evidence="11 12">
    <name type="scientific">Acetobacter tropicalis NBRC 101654</name>
    <dbReference type="NCBI Taxonomy" id="749388"/>
    <lineage>
        <taxon>Bacteria</taxon>
        <taxon>Pseudomonadati</taxon>
        <taxon>Pseudomonadota</taxon>
        <taxon>Alphaproteobacteria</taxon>
        <taxon>Acetobacterales</taxon>
        <taxon>Acetobacteraceae</taxon>
        <taxon>Acetobacter</taxon>
    </lineage>
</organism>
<evidence type="ECO:0000256" key="5">
    <source>
        <dbReference type="ARBA" id="ARBA00022898"/>
    </source>
</evidence>
<evidence type="ECO:0000256" key="9">
    <source>
        <dbReference type="PIRSR" id="PIRSR600821-52"/>
    </source>
</evidence>
<protein>
    <recommendedName>
        <fullName evidence="4 7">Alanine racemase</fullName>
        <ecNumber evidence="4 7">5.1.1.1</ecNumber>
    </recommendedName>
</protein>
<reference evidence="11 12" key="1">
    <citation type="journal article" date="2011" name="Biochem. Biophys. Res. Commun.">
        <title>Increased number of Arginine-based salt bridges contributes to the thermotolerance of thermotolerant acetic acid bacteria, Acetobacter tropicalis SKU1100.</title>
        <authorList>
            <person name="Matsutani M."/>
            <person name="Hirakawa H."/>
            <person name="Nishikura M."/>
            <person name="Soemphol W."/>
            <person name="Ali I.A.I."/>
            <person name="Yakushi T."/>
            <person name="Matsushita K."/>
        </authorList>
    </citation>
    <scope>NUCLEOTIDE SEQUENCE [LARGE SCALE GENOMIC DNA]</scope>
    <source>
        <strain evidence="11 12">NBRC 101654</strain>
    </source>
</reference>